<keyword evidence="6" id="KW-0255">Endonuclease</keyword>
<dbReference type="InterPro" id="IPR036397">
    <property type="entry name" value="RNaseH_sf"/>
</dbReference>
<evidence type="ECO:0000256" key="5">
    <source>
        <dbReference type="ARBA" id="ARBA00022722"/>
    </source>
</evidence>
<accession>A0AAW0MG62</accession>
<evidence type="ECO:0000313" key="14">
    <source>
        <dbReference type="Proteomes" id="UP001460270"/>
    </source>
</evidence>
<feature type="region of interest" description="Disordered" evidence="10">
    <location>
        <begin position="957"/>
        <end position="1040"/>
    </location>
</feature>
<dbReference type="SUPFAM" id="SSF56672">
    <property type="entry name" value="DNA/RNA polymerases"/>
    <property type="match status" value="1"/>
</dbReference>
<dbReference type="FunFam" id="3.30.420.10:FF:000063">
    <property type="entry name" value="Retrovirus-related Pol polyprotein from transposon 297-like Protein"/>
    <property type="match status" value="1"/>
</dbReference>
<keyword evidence="5" id="KW-0540">Nuclease</keyword>
<dbReference type="InterPro" id="IPR001584">
    <property type="entry name" value="Integrase_cat-core"/>
</dbReference>
<dbReference type="SUPFAM" id="SSF53098">
    <property type="entry name" value="Ribonuclease H-like"/>
    <property type="match status" value="1"/>
</dbReference>
<dbReference type="EC" id="3.1.26.4" evidence="2"/>
<dbReference type="PANTHER" id="PTHR37984">
    <property type="entry name" value="PROTEIN CBG26694"/>
    <property type="match status" value="1"/>
</dbReference>
<dbReference type="GO" id="GO:0003676">
    <property type="term" value="F:nucleic acid binding"/>
    <property type="evidence" value="ECO:0007669"/>
    <property type="project" value="InterPro"/>
</dbReference>
<evidence type="ECO:0000256" key="1">
    <source>
        <dbReference type="ARBA" id="ARBA00010879"/>
    </source>
</evidence>
<feature type="compositionally biased region" description="Polar residues" evidence="10">
    <location>
        <begin position="1005"/>
        <end position="1014"/>
    </location>
</feature>
<dbReference type="PANTHER" id="PTHR37984:SF13">
    <property type="entry name" value="RIBONUCLEASE H"/>
    <property type="match status" value="1"/>
</dbReference>
<name>A0AAW0MG62_9GOBI</name>
<keyword evidence="3" id="KW-0808">Transferase</keyword>
<organism evidence="13 14">
    <name type="scientific">Mugilogobius chulae</name>
    <name type="common">yellowstripe goby</name>
    <dbReference type="NCBI Taxonomy" id="88201"/>
    <lineage>
        <taxon>Eukaryota</taxon>
        <taxon>Metazoa</taxon>
        <taxon>Chordata</taxon>
        <taxon>Craniata</taxon>
        <taxon>Vertebrata</taxon>
        <taxon>Euteleostomi</taxon>
        <taxon>Actinopterygii</taxon>
        <taxon>Neopterygii</taxon>
        <taxon>Teleostei</taxon>
        <taxon>Neoteleostei</taxon>
        <taxon>Acanthomorphata</taxon>
        <taxon>Gobiaria</taxon>
        <taxon>Gobiiformes</taxon>
        <taxon>Gobioidei</taxon>
        <taxon>Gobiidae</taxon>
        <taxon>Gobionellinae</taxon>
        <taxon>Mugilogobius</taxon>
    </lineage>
</organism>
<evidence type="ECO:0000256" key="3">
    <source>
        <dbReference type="ARBA" id="ARBA00022679"/>
    </source>
</evidence>
<dbReference type="InterPro" id="IPR043502">
    <property type="entry name" value="DNA/RNA_pol_sf"/>
</dbReference>
<dbReference type="InterPro" id="IPR041588">
    <property type="entry name" value="Integrase_H2C2"/>
</dbReference>
<dbReference type="Gene3D" id="3.10.10.10">
    <property type="entry name" value="HIV Type 1 Reverse Transcriptase, subunit A, domain 1"/>
    <property type="match status" value="1"/>
</dbReference>
<dbReference type="InterPro" id="IPR000477">
    <property type="entry name" value="RT_dom"/>
</dbReference>
<evidence type="ECO:0000259" key="11">
    <source>
        <dbReference type="PROSITE" id="PS50878"/>
    </source>
</evidence>
<feature type="domain" description="Integrase catalytic" evidence="12">
    <location>
        <begin position="717"/>
        <end position="868"/>
    </location>
</feature>
<reference evidence="14" key="1">
    <citation type="submission" date="2024-04" db="EMBL/GenBank/DDBJ databases">
        <title>Salinicola lusitanus LLJ914,a marine bacterium isolated from the Okinawa Trough.</title>
        <authorList>
            <person name="Li J."/>
        </authorList>
    </citation>
    <scope>NUCLEOTIDE SEQUENCE [LARGE SCALE GENOMIC DNA]</scope>
</reference>
<evidence type="ECO:0000256" key="4">
    <source>
        <dbReference type="ARBA" id="ARBA00022695"/>
    </source>
</evidence>
<dbReference type="InterPro" id="IPR041373">
    <property type="entry name" value="RT_RNaseH"/>
</dbReference>
<dbReference type="InterPro" id="IPR012337">
    <property type="entry name" value="RNaseH-like_sf"/>
</dbReference>
<evidence type="ECO:0000256" key="10">
    <source>
        <dbReference type="SAM" id="MobiDB-lite"/>
    </source>
</evidence>
<dbReference type="GO" id="GO:0004523">
    <property type="term" value="F:RNA-DNA hybrid ribonuclease activity"/>
    <property type="evidence" value="ECO:0007669"/>
    <property type="project" value="UniProtKB-EC"/>
</dbReference>
<dbReference type="Gene3D" id="3.30.420.10">
    <property type="entry name" value="Ribonuclease H-like superfamily/Ribonuclease H"/>
    <property type="match status" value="1"/>
</dbReference>
<comment type="similarity">
    <text evidence="1">Belongs to the beta type-B retroviral polymerase family. HERV class-II K(HML-2) pol subfamily.</text>
</comment>
<evidence type="ECO:0000256" key="6">
    <source>
        <dbReference type="ARBA" id="ARBA00022759"/>
    </source>
</evidence>
<dbReference type="Pfam" id="PF00078">
    <property type="entry name" value="RVT_1"/>
    <property type="match status" value="1"/>
</dbReference>
<dbReference type="Proteomes" id="UP001460270">
    <property type="component" value="Unassembled WGS sequence"/>
</dbReference>
<keyword evidence="7" id="KW-0378">Hydrolase</keyword>
<dbReference type="InterPro" id="IPR043128">
    <property type="entry name" value="Rev_trsase/Diguanyl_cyclase"/>
</dbReference>
<dbReference type="Gene3D" id="3.30.70.270">
    <property type="match status" value="2"/>
</dbReference>
<gene>
    <name evidence="13" type="ORF">WMY93_031491</name>
</gene>
<protein>
    <recommendedName>
        <fullName evidence="9">Gypsy retrotransposon integrase-like protein 1</fullName>
        <ecNumber evidence="2">3.1.26.4</ecNumber>
    </recommendedName>
</protein>
<dbReference type="AlphaFoldDB" id="A0AAW0MG62"/>
<comment type="caution">
    <text evidence="13">The sequence shown here is derived from an EMBL/GenBank/DDBJ whole genome shotgun (WGS) entry which is preliminary data.</text>
</comment>
<dbReference type="PROSITE" id="PS50878">
    <property type="entry name" value="RT_POL"/>
    <property type="match status" value="1"/>
</dbReference>
<evidence type="ECO:0000256" key="9">
    <source>
        <dbReference type="ARBA" id="ARBA00039658"/>
    </source>
</evidence>
<dbReference type="PROSITE" id="PS50994">
    <property type="entry name" value="INTEGRASE"/>
    <property type="match status" value="1"/>
</dbReference>
<evidence type="ECO:0000313" key="13">
    <source>
        <dbReference type="EMBL" id="KAK7877851.1"/>
    </source>
</evidence>
<dbReference type="FunFam" id="3.30.70.270:FF:000026">
    <property type="entry name" value="Transposon Ty3-G Gag-Pol polyprotein"/>
    <property type="match status" value="1"/>
</dbReference>
<dbReference type="CDD" id="cd09274">
    <property type="entry name" value="RNase_HI_RT_Ty3"/>
    <property type="match status" value="1"/>
</dbReference>
<dbReference type="FunFam" id="1.10.340.70:FF:000003">
    <property type="entry name" value="Protein CBG25708"/>
    <property type="match status" value="1"/>
</dbReference>
<sequence>MELEHEDASSDSDEVHVLSIRDEDDDGYWVTPLLEKKPVRMQIDTGTRVSLVSEVLYKEKLQHLPLKETKLKLRTYTGGHVQVQPSRLARSQVAQKLKLNWQEVFMVVDKETSPLNEILKRYPKVFDGELGSMKDITVKLAVKPDSTPKCLKARPVPYAIKPKVEAEIDRLVKSGVLEPVSTSEWATPIVPVMKKDGSPRICGDFKVTVNPVLTTEQYPLPLIDDLFSGLAGGQKFSKIDLSQAYLQMHVEPKSQELLTIVTHKGLYRYKRLPFGITSAPALFQRAMDQILSGLSGVQCYLDDLLITGPDEQTHLRNLDETLKRLENYGLKVRKDKCEFFQPSVEYLGHVIDSRGLHKAPSKVKAIVDAPSPTNVSQLRSFLGLLTYYARFVPNLANRLKPLHELLNKATKWRWTEKCENAFKEVKLALSKSEALAHFDPQLPIQLACVPYGVGAVVSHIMPSGEERPIAFASRTLSKAESNYAQIEREALSIVFGVKKFHQYLYGRKFTLLTDHRPLTSIFGPHTGIPSMAASRMQRWALLLSAHQYEIRYRKSDQHQNADGLSRLPLPTKHSEHTQAEIFYFKEVTATPVTSAHVRRHTRTDPVLSEVMDIVTRGRGGEVTQKLKPYMVRRNELSVQSGCLLWGYRVIIPPPLREKLLADLHIGHCGVVRMKEIARSYFWWPGLDAAIEEKAASCSDCQKLRNQPQLAPLHPWDWPEEPWQRVHIDFAGPLENHMFLVAVDAHSKWPEVAIMKNTSSEKTIEELRSMFSRYGLPQQLVSDNGPQLVSEEFETFMVENGIQHIKSAPYHPATNGLAERFVQTMKHALKSSSSSQSLNRRLNAFLLSYRNTPHATTKVSPASAMFKRQLRNRFDLLRPQNTKDTVRLQQKAQMDRRAKAKFRRFDTGDKVLARNYTSGLKWKPATVVAKTGPVSYTVETNDHLIWKRHVDQLLDSTASRDDTRHVPPTVPELELCQEPPSSTEEPQKQRENIDSVPGTPKPKQSPTPETVSSPKLLQASPKVTVHTYPKRDRRPPDRLSL</sequence>
<evidence type="ECO:0000256" key="7">
    <source>
        <dbReference type="ARBA" id="ARBA00022801"/>
    </source>
</evidence>
<evidence type="ECO:0000256" key="8">
    <source>
        <dbReference type="ARBA" id="ARBA00022918"/>
    </source>
</evidence>
<dbReference type="InterPro" id="IPR050951">
    <property type="entry name" value="Retrovirus_Pol_polyprotein"/>
</dbReference>
<dbReference type="Pfam" id="PF17917">
    <property type="entry name" value="RT_RNaseH"/>
    <property type="match status" value="1"/>
</dbReference>
<dbReference type="EMBL" id="JBBPFD010000669">
    <property type="protein sequence ID" value="KAK7877851.1"/>
    <property type="molecule type" value="Genomic_DNA"/>
</dbReference>
<proteinExistence type="inferred from homology"/>
<dbReference type="CDD" id="cd01647">
    <property type="entry name" value="RT_LTR"/>
    <property type="match status" value="1"/>
</dbReference>
<keyword evidence="14" id="KW-1185">Reference proteome</keyword>
<dbReference type="GO" id="GO:0015074">
    <property type="term" value="P:DNA integration"/>
    <property type="evidence" value="ECO:0007669"/>
    <property type="project" value="InterPro"/>
</dbReference>
<keyword evidence="8" id="KW-0695">RNA-directed DNA polymerase</keyword>
<feature type="domain" description="Reverse transcriptase" evidence="11">
    <location>
        <begin position="173"/>
        <end position="351"/>
    </location>
</feature>
<evidence type="ECO:0000259" key="12">
    <source>
        <dbReference type="PROSITE" id="PS50994"/>
    </source>
</evidence>
<dbReference type="Pfam" id="PF17921">
    <property type="entry name" value="Integrase_H2C2"/>
    <property type="match status" value="1"/>
</dbReference>
<dbReference type="Gene3D" id="1.10.340.70">
    <property type="match status" value="1"/>
</dbReference>
<keyword evidence="4" id="KW-0548">Nucleotidyltransferase</keyword>
<evidence type="ECO:0000256" key="2">
    <source>
        <dbReference type="ARBA" id="ARBA00012180"/>
    </source>
</evidence>
<dbReference type="Pfam" id="PF00665">
    <property type="entry name" value="rve"/>
    <property type="match status" value="1"/>
</dbReference>